<keyword evidence="4" id="KW-0804">Transcription</keyword>
<evidence type="ECO:0000256" key="3">
    <source>
        <dbReference type="ARBA" id="ARBA00023125"/>
    </source>
</evidence>
<dbReference type="SUPFAM" id="SSF46785">
    <property type="entry name" value="Winged helix' DNA-binding domain"/>
    <property type="match status" value="1"/>
</dbReference>
<keyword evidence="3 7" id="KW-0238">DNA-binding</keyword>
<evidence type="ECO:0000256" key="4">
    <source>
        <dbReference type="ARBA" id="ARBA00023163"/>
    </source>
</evidence>
<dbReference type="AlphaFoldDB" id="A0A1G6NWM3"/>
<dbReference type="Pfam" id="PF00126">
    <property type="entry name" value="HTH_1"/>
    <property type="match status" value="1"/>
</dbReference>
<dbReference type="InterPro" id="IPR000847">
    <property type="entry name" value="LysR_HTH_N"/>
</dbReference>
<keyword evidence="8" id="KW-1185">Reference proteome</keyword>
<evidence type="ECO:0000313" key="7">
    <source>
        <dbReference type="EMBL" id="SDC72430.1"/>
    </source>
</evidence>
<keyword evidence="2" id="KW-0805">Transcription regulation</keyword>
<feature type="domain" description="HTH lysR-type" evidence="6">
    <location>
        <begin position="4"/>
        <end position="61"/>
    </location>
</feature>
<dbReference type="PANTHER" id="PTHR30579">
    <property type="entry name" value="TRANSCRIPTIONAL REGULATOR"/>
    <property type="match status" value="1"/>
</dbReference>
<evidence type="ECO:0000313" key="8">
    <source>
        <dbReference type="Proteomes" id="UP000198781"/>
    </source>
</evidence>
<feature type="region of interest" description="Disordered" evidence="5">
    <location>
        <begin position="153"/>
        <end position="182"/>
    </location>
</feature>
<dbReference type="SUPFAM" id="SSF53850">
    <property type="entry name" value="Periplasmic binding protein-like II"/>
    <property type="match status" value="1"/>
</dbReference>
<evidence type="ECO:0000256" key="1">
    <source>
        <dbReference type="ARBA" id="ARBA00009437"/>
    </source>
</evidence>
<dbReference type="Gene3D" id="3.40.190.10">
    <property type="entry name" value="Periplasmic binding protein-like II"/>
    <property type="match status" value="2"/>
</dbReference>
<gene>
    <name evidence="7" type="ORF">SAMN05192589_10379</name>
</gene>
<proteinExistence type="inferred from homology"/>
<name>A0A1G6NWM3_9BURK</name>
<dbReference type="FunFam" id="1.10.10.10:FF:000001">
    <property type="entry name" value="LysR family transcriptional regulator"/>
    <property type="match status" value="1"/>
</dbReference>
<reference evidence="7 8" key="1">
    <citation type="submission" date="2016-10" db="EMBL/GenBank/DDBJ databases">
        <authorList>
            <person name="de Groot N.N."/>
        </authorList>
    </citation>
    <scope>NUCLEOTIDE SEQUENCE [LARGE SCALE GENOMIC DNA]</scope>
    <source>
        <strain evidence="7 8">DSM 16619</strain>
    </source>
</reference>
<evidence type="ECO:0000259" key="6">
    <source>
        <dbReference type="PROSITE" id="PS50931"/>
    </source>
</evidence>
<evidence type="ECO:0000256" key="5">
    <source>
        <dbReference type="SAM" id="MobiDB-lite"/>
    </source>
</evidence>
<comment type="similarity">
    <text evidence="1">Belongs to the LysR transcriptional regulatory family.</text>
</comment>
<dbReference type="PROSITE" id="PS50931">
    <property type="entry name" value="HTH_LYSR"/>
    <property type="match status" value="1"/>
</dbReference>
<dbReference type="InterPro" id="IPR036390">
    <property type="entry name" value="WH_DNA-bd_sf"/>
</dbReference>
<dbReference type="InterPro" id="IPR036388">
    <property type="entry name" value="WH-like_DNA-bd_sf"/>
</dbReference>
<dbReference type="OrthoDB" id="8809624at2"/>
<dbReference type="PRINTS" id="PR00039">
    <property type="entry name" value="HTHLYSR"/>
</dbReference>
<dbReference type="PANTHER" id="PTHR30579:SF7">
    <property type="entry name" value="HTH-TYPE TRANSCRIPTIONAL REGULATOR LRHA-RELATED"/>
    <property type="match status" value="1"/>
</dbReference>
<dbReference type="InterPro" id="IPR050176">
    <property type="entry name" value="LTTR"/>
</dbReference>
<dbReference type="GO" id="GO:0003700">
    <property type="term" value="F:DNA-binding transcription factor activity"/>
    <property type="evidence" value="ECO:0007669"/>
    <property type="project" value="InterPro"/>
</dbReference>
<dbReference type="EMBL" id="FMZC01000003">
    <property type="protein sequence ID" value="SDC72430.1"/>
    <property type="molecule type" value="Genomic_DNA"/>
</dbReference>
<evidence type="ECO:0000256" key="2">
    <source>
        <dbReference type="ARBA" id="ARBA00023015"/>
    </source>
</evidence>
<accession>A0A1G6NWM3</accession>
<organism evidence="7 8">
    <name type="scientific">Paracidovorax valerianellae</name>
    <dbReference type="NCBI Taxonomy" id="187868"/>
    <lineage>
        <taxon>Bacteria</taxon>
        <taxon>Pseudomonadati</taxon>
        <taxon>Pseudomonadota</taxon>
        <taxon>Betaproteobacteria</taxon>
        <taxon>Burkholderiales</taxon>
        <taxon>Comamonadaceae</taxon>
        <taxon>Paracidovorax</taxon>
    </lineage>
</organism>
<dbReference type="Proteomes" id="UP000198781">
    <property type="component" value="Unassembled WGS sequence"/>
</dbReference>
<sequence length="310" mass="32712">MNTFPLDQLRTFAAVIDAGSLTAGAPRVFLSQSAVSEQLRKLEEQAGQSLLLRSKAGVQPTAAGERLLGHARKLLALSEEAWRDLHGVALQGTLRLGITDYFRPAELAGLLARMEAQYPQVRLQVTVQKSGLVEAGYADGEFDVALTMALPPSRHGSGPGAGTAVRTKATRAKPTAQGRAGSSPRLLRQEALHWMAAPGLMRTRGEPLRLLALPDSCSLHQFAVSLLQRRRVPYSIALLASGVAGLQSALAAGLGVACLNASALCAGVRPLPAPHGLPVLPQAGFFLLPPRTGESEFVREAREVLAAGFG</sequence>
<dbReference type="GO" id="GO:0003677">
    <property type="term" value="F:DNA binding"/>
    <property type="evidence" value="ECO:0007669"/>
    <property type="project" value="UniProtKB-KW"/>
</dbReference>
<dbReference type="InterPro" id="IPR005119">
    <property type="entry name" value="LysR_subst-bd"/>
</dbReference>
<dbReference type="Gene3D" id="1.10.10.10">
    <property type="entry name" value="Winged helix-like DNA-binding domain superfamily/Winged helix DNA-binding domain"/>
    <property type="match status" value="1"/>
</dbReference>
<dbReference type="STRING" id="187868.SAMN05192589_10379"/>
<dbReference type="RefSeq" id="WP_092741222.1">
    <property type="nucleotide sequence ID" value="NZ_FMZC01000003.1"/>
</dbReference>
<protein>
    <submittedName>
        <fullName evidence="7">DNA-binding transcriptional regulator, LysR family</fullName>
    </submittedName>
</protein>
<dbReference type="Pfam" id="PF03466">
    <property type="entry name" value="LysR_substrate"/>
    <property type="match status" value="2"/>
</dbReference>